<proteinExistence type="predicted"/>
<reference evidence="1 2" key="1">
    <citation type="journal article" date="2011" name="Appl. Environ. Microbiol.">
        <title>Novel Virulent and Broad-Host-Range Erwinia amylovora Bacteriophages Reveal a High Degree of Mosaicism and a Relationship to Enterobacteriaceae Phages.</title>
        <authorList>
            <person name="Born Y."/>
            <person name="Fieseler L."/>
            <person name="Marazzi J."/>
            <person name="Lurz R."/>
            <person name="Duffy B."/>
            <person name="Loessner M.J."/>
        </authorList>
    </citation>
    <scope>NUCLEOTIDE SEQUENCE [LARGE SCALE GENOMIC DNA]</scope>
</reference>
<dbReference type="EMBL" id="HQ728266">
    <property type="protein sequence ID" value="AEJ81621.1"/>
    <property type="molecule type" value="Genomic_DNA"/>
</dbReference>
<evidence type="ECO:0000313" key="2">
    <source>
        <dbReference type="Proteomes" id="UP000008893"/>
    </source>
</evidence>
<accession>G0YQJ4</accession>
<keyword evidence="2" id="KW-1185">Reference proteome</keyword>
<dbReference type="RefSeq" id="YP_007005838.1">
    <property type="nucleotide sequence ID" value="NC_019514.1"/>
</dbReference>
<dbReference type="KEGG" id="vg:14013790"/>
<evidence type="ECO:0000313" key="1">
    <source>
        <dbReference type="EMBL" id="AEJ81621.1"/>
    </source>
</evidence>
<sequence>MYLQGTVRNRISRMVMVVSLRNVSVWVPEGLSALRPAGRIDGRELPLGFCLT</sequence>
<name>G0YQJ4_9CAUD</name>
<protein>
    <submittedName>
        <fullName evidence="1">Gp102</fullName>
    </submittedName>
</protein>
<dbReference type="Proteomes" id="UP000008893">
    <property type="component" value="Segment"/>
</dbReference>
<organism evidence="1 2">
    <name type="scientific">Erwinia phage vB_EamP-S6</name>
    <dbReference type="NCBI Taxonomy" id="1051675"/>
    <lineage>
        <taxon>Viruses</taxon>
        <taxon>Duplodnaviria</taxon>
        <taxon>Heunggongvirae</taxon>
        <taxon>Uroviricota</taxon>
        <taxon>Caudoviricetes</taxon>
        <taxon>Schitoviridae</taxon>
        <taxon>Waedenswilvirus</taxon>
        <taxon>Waedenswilvirus S6</taxon>
    </lineage>
</organism>
<dbReference type="GeneID" id="14013790"/>